<evidence type="ECO:0000313" key="8">
    <source>
        <dbReference type="Proteomes" id="UP000448867"/>
    </source>
</evidence>
<dbReference type="GO" id="GO:0000160">
    <property type="term" value="P:phosphorelay signal transduction system"/>
    <property type="evidence" value="ECO:0007669"/>
    <property type="project" value="InterPro"/>
</dbReference>
<keyword evidence="8" id="KW-1185">Reference proteome</keyword>
<evidence type="ECO:0000256" key="1">
    <source>
        <dbReference type="ARBA" id="ARBA00023015"/>
    </source>
</evidence>
<dbReference type="AlphaFoldDB" id="A0A7X2J2Z4"/>
<dbReference type="InterPro" id="IPR001789">
    <property type="entry name" value="Sig_transdc_resp-reg_receiver"/>
</dbReference>
<keyword evidence="4" id="KW-0597">Phosphoprotein</keyword>
<dbReference type="SMART" id="SM00448">
    <property type="entry name" value="REC"/>
    <property type="match status" value="1"/>
</dbReference>
<protein>
    <submittedName>
        <fullName evidence="7">Response regulator</fullName>
    </submittedName>
</protein>
<dbReference type="PRINTS" id="PR00032">
    <property type="entry name" value="HTHARAC"/>
</dbReference>
<dbReference type="EMBL" id="WKKI01000068">
    <property type="protein sequence ID" value="MRX74202.1"/>
    <property type="molecule type" value="Genomic_DNA"/>
</dbReference>
<dbReference type="SUPFAM" id="SSF46689">
    <property type="entry name" value="Homeodomain-like"/>
    <property type="match status" value="2"/>
</dbReference>
<keyword evidence="1" id="KW-0805">Transcription regulation</keyword>
<dbReference type="Gene3D" id="3.40.50.2300">
    <property type="match status" value="1"/>
</dbReference>
<feature type="modified residue" description="4-aspartylphosphate" evidence="4">
    <location>
        <position position="57"/>
    </location>
</feature>
<feature type="domain" description="Response regulatory" evidence="6">
    <location>
        <begin position="5"/>
        <end position="122"/>
    </location>
</feature>
<dbReference type="InterPro" id="IPR018062">
    <property type="entry name" value="HTH_AraC-typ_CS"/>
</dbReference>
<dbReference type="Pfam" id="PF12833">
    <property type="entry name" value="HTH_18"/>
    <property type="match status" value="1"/>
</dbReference>
<dbReference type="InterPro" id="IPR020449">
    <property type="entry name" value="Tscrpt_reg_AraC-type_HTH"/>
</dbReference>
<gene>
    <name evidence="7" type="ORF">GJU40_18945</name>
</gene>
<sequence length="256" mass="29155">MNQKTILIVDDEPNTRRGLKKTLETWSSQDLEIVSAEDGAEAISIIKNKRVHLLITDISMPEISGLQLVKEFKEINKDAVTIIVSAYPEFDYAQEAIQLGVLSYLLKPVSKDVLIGEVEKALEIDSSREKAGLMTKVMDEKLIEAERDNAQEETVVAKVVKYIEEHLHEQITLRDAASYVHLNASYLSVLFKDKVKMNFSEYVTRKRLQKAKNMLLSTNLSINEIAEAVGYKTAKYFIKIFKEHEGSTPSQYRRTK</sequence>
<evidence type="ECO:0000313" key="7">
    <source>
        <dbReference type="EMBL" id="MRX74202.1"/>
    </source>
</evidence>
<dbReference type="CDD" id="cd17536">
    <property type="entry name" value="REC_YesN-like"/>
    <property type="match status" value="1"/>
</dbReference>
<dbReference type="GO" id="GO:0043565">
    <property type="term" value="F:sequence-specific DNA binding"/>
    <property type="evidence" value="ECO:0007669"/>
    <property type="project" value="InterPro"/>
</dbReference>
<dbReference type="InterPro" id="IPR018060">
    <property type="entry name" value="HTH_AraC"/>
</dbReference>
<dbReference type="PROSITE" id="PS01124">
    <property type="entry name" value="HTH_ARAC_FAMILY_2"/>
    <property type="match status" value="1"/>
</dbReference>
<evidence type="ECO:0000256" key="4">
    <source>
        <dbReference type="PROSITE-ProRule" id="PRU00169"/>
    </source>
</evidence>
<dbReference type="OrthoDB" id="9788446at2"/>
<keyword evidence="2" id="KW-0238">DNA-binding</keyword>
<feature type="domain" description="HTH araC/xylS-type" evidence="5">
    <location>
        <begin position="157"/>
        <end position="255"/>
    </location>
</feature>
<dbReference type="GO" id="GO:0003700">
    <property type="term" value="F:DNA-binding transcription factor activity"/>
    <property type="evidence" value="ECO:0007669"/>
    <property type="project" value="InterPro"/>
</dbReference>
<keyword evidence="3" id="KW-0804">Transcription</keyword>
<name>A0A7X2J2Z4_9BACI</name>
<organism evidence="7 8">
    <name type="scientific">Metabacillus lacus</name>
    <dbReference type="NCBI Taxonomy" id="1983721"/>
    <lineage>
        <taxon>Bacteria</taxon>
        <taxon>Bacillati</taxon>
        <taxon>Bacillota</taxon>
        <taxon>Bacilli</taxon>
        <taxon>Bacillales</taxon>
        <taxon>Bacillaceae</taxon>
        <taxon>Metabacillus</taxon>
    </lineage>
</organism>
<evidence type="ECO:0000259" key="5">
    <source>
        <dbReference type="PROSITE" id="PS01124"/>
    </source>
</evidence>
<dbReference type="PROSITE" id="PS00041">
    <property type="entry name" value="HTH_ARAC_FAMILY_1"/>
    <property type="match status" value="1"/>
</dbReference>
<evidence type="ECO:0000256" key="2">
    <source>
        <dbReference type="ARBA" id="ARBA00023125"/>
    </source>
</evidence>
<dbReference type="PROSITE" id="PS50110">
    <property type="entry name" value="RESPONSE_REGULATORY"/>
    <property type="match status" value="1"/>
</dbReference>
<dbReference type="RefSeq" id="WP_154309656.1">
    <property type="nucleotide sequence ID" value="NZ_WKKI01000068.1"/>
</dbReference>
<dbReference type="Pfam" id="PF00072">
    <property type="entry name" value="Response_reg"/>
    <property type="match status" value="1"/>
</dbReference>
<dbReference type="Proteomes" id="UP000448867">
    <property type="component" value="Unassembled WGS sequence"/>
</dbReference>
<accession>A0A7X2J2Z4</accession>
<dbReference type="Gene3D" id="1.10.10.60">
    <property type="entry name" value="Homeodomain-like"/>
    <property type="match status" value="2"/>
</dbReference>
<evidence type="ECO:0000256" key="3">
    <source>
        <dbReference type="ARBA" id="ARBA00023163"/>
    </source>
</evidence>
<comment type="caution">
    <text evidence="7">The sequence shown here is derived from an EMBL/GenBank/DDBJ whole genome shotgun (WGS) entry which is preliminary data.</text>
</comment>
<dbReference type="InterPro" id="IPR011006">
    <property type="entry name" value="CheY-like_superfamily"/>
</dbReference>
<dbReference type="PANTHER" id="PTHR43280:SF2">
    <property type="entry name" value="HTH-TYPE TRANSCRIPTIONAL REGULATOR EXSA"/>
    <property type="match status" value="1"/>
</dbReference>
<reference evidence="7 8" key="1">
    <citation type="submission" date="2019-11" db="EMBL/GenBank/DDBJ databases">
        <title>Bacillus lacus genome.</title>
        <authorList>
            <person name="Allen C.J."/>
            <person name="Newman J.D."/>
        </authorList>
    </citation>
    <scope>NUCLEOTIDE SEQUENCE [LARGE SCALE GENOMIC DNA]</scope>
    <source>
        <strain evidence="7 8">KCTC 33946</strain>
    </source>
</reference>
<dbReference type="SMART" id="SM00342">
    <property type="entry name" value="HTH_ARAC"/>
    <property type="match status" value="1"/>
</dbReference>
<evidence type="ECO:0000259" key="6">
    <source>
        <dbReference type="PROSITE" id="PS50110"/>
    </source>
</evidence>
<dbReference type="PANTHER" id="PTHR43280">
    <property type="entry name" value="ARAC-FAMILY TRANSCRIPTIONAL REGULATOR"/>
    <property type="match status" value="1"/>
</dbReference>
<proteinExistence type="predicted"/>
<dbReference type="SUPFAM" id="SSF52172">
    <property type="entry name" value="CheY-like"/>
    <property type="match status" value="1"/>
</dbReference>
<dbReference type="InterPro" id="IPR009057">
    <property type="entry name" value="Homeodomain-like_sf"/>
</dbReference>